<proteinExistence type="predicted"/>
<dbReference type="EMBL" id="SUNJ01002647">
    <property type="protein sequence ID" value="TPP65814.1"/>
    <property type="molecule type" value="Genomic_DNA"/>
</dbReference>
<comment type="caution">
    <text evidence="1">The sequence shown here is derived from an EMBL/GenBank/DDBJ whole genome shotgun (WGS) entry which is preliminary data.</text>
</comment>
<keyword evidence="2" id="KW-1185">Reference proteome</keyword>
<sequence>MPVLLDDRPLKRIPLLTDFGCYERFPNGKTSVPRCPYRRGGLWCLCIYSLL</sequence>
<dbReference type="Proteomes" id="UP000316759">
    <property type="component" value="Unassembled WGS sequence"/>
</dbReference>
<evidence type="ECO:0000313" key="2">
    <source>
        <dbReference type="Proteomes" id="UP000316759"/>
    </source>
</evidence>
<organism evidence="1 2">
    <name type="scientific">Fasciola gigantica</name>
    <name type="common">Giant liver fluke</name>
    <dbReference type="NCBI Taxonomy" id="46835"/>
    <lineage>
        <taxon>Eukaryota</taxon>
        <taxon>Metazoa</taxon>
        <taxon>Spiralia</taxon>
        <taxon>Lophotrochozoa</taxon>
        <taxon>Platyhelminthes</taxon>
        <taxon>Trematoda</taxon>
        <taxon>Digenea</taxon>
        <taxon>Plagiorchiida</taxon>
        <taxon>Echinostomata</taxon>
        <taxon>Echinostomatoidea</taxon>
        <taxon>Fasciolidae</taxon>
        <taxon>Fasciola</taxon>
    </lineage>
</organism>
<accession>A0A504YWG1</accession>
<dbReference type="AlphaFoldDB" id="A0A504YWG1"/>
<gene>
    <name evidence="1" type="ORF">FGIG_12648</name>
</gene>
<evidence type="ECO:0000313" key="1">
    <source>
        <dbReference type="EMBL" id="TPP65814.1"/>
    </source>
</evidence>
<name>A0A504YWG1_FASGI</name>
<reference evidence="1 2" key="1">
    <citation type="submission" date="2019-04" db="EMBL/GenBank/DDBJ databases">
        <title>Annotation for the trematode Fasciola gigantica.</title>
        <authorList>
            <person name="Choi Y.-J."/>
        </authorList>
    </citation>
    <scope>NUCLEOTIDE SEQUENCE [LARGE SCALE GENOMIC DNA]</scope>
    <source>
        <strain evidence="1">Uganda_cow_1</strain>
    </source>
</reference>
<protein>
    <submittedName>
        <fullName evidence="1">Uncharacterized protein</fullName>
    </submittedName>
</protein>